<organism evidence="1 2">
    <name type="scientific">Georgenia faecalis</name>
    <dbReference type="NCBI Taxonomy" id="2483799"/>
    <lineage>
        <taxon>Bacteria</taxon>
        <taxon>Bacillati</taxon>
        <taxon>Actinomycetota</taxon>
        <taxon>Actinomycetes</taxon>
        <taxon>Micrococcales</taxon>
        <taxon>Bogoriellaceae</taxon>
        <taxon>Georgenia</taxon>
    </lineage>
</organism>
<evidence type="ECO:0000313" key="2">
    <source>
        <dbReference type="Proteomes" id="UP001595955"/>
    </source>
</evidence>
<name>A0ABV9DA75_9MICO</name>
<proteinExistence type="predicted"/>
<sequence>MHDERETALTTTAEVLGLINQLDPYGLEPGHPDGAPDDEYEREGAEIARRLAADGAITTDAIDGIWLRWFDQPLTEVIGADATDRFVARLNALTEPTGAAAPDAPPLLPT</sequence>
<dbReference type="EMBL" id="JBHSGF010000004">
    <property type="protein sequence ID" value="MFC4554929.1"/>
    <property type="molecule type" value="Genomic_DNA"/>
</dbReference>
<comment type="caution">
    <text evidence="1">The sequence shown here is derived from an EMBL/GenBank/DDBJ whole genome shotgun (WGS) entry which is preliminary data.</text>
</comment>
<dbReference type="RefSeq" id="WP_122823943.1">
    <property type="nucleotide sequence ID" value="NZ_CP033325.1"/>
</dbReference>
<accession>A0ABV9DA75</accession>
<evidence type="ECO:0000313" key="1">
    <source>
        <dbReference type="EMBL" id="MFC4554929.1"/>
    </source>
</evidence>
<reference evidence="2" key="1">
    <citation type="journal article" date="2019" name="Int. J. Syst. Evol. Microbiol.">
        <title>The Global Catalogue of Microorganisms (GCM) 10K type strain sequencing project: providing services to taxonomists for standard genome sequencing and annotation.</title>
        <authorList>
            <consortium name="The Broad Institute Genomics Platform"/>
            <consortium name="The Broad Institute Genome Sequencing Center for Infectious Disease"/>
            <person name="Wu L."/>
            <person name="Ma J."/>
        </authorList>
    </citation>
    <scope>NUCLEOTIDE SEQUENCE [LARGE SCALE GENOMIC DNA]</scope>
    <source>
        <strain evidence="2">JCM 3369</strain>
    </source>
</reference>
<gene>
    <name evidence="1" type="ORF">ACFO3F_06695</name>
</gene>
<keyword evidence="2" id="KW-1185">Reference proteome</keyword>
<protein>
    <submittedName>
        <fullName evidence="1">Uncharacterized protein</fullName>
    </submittedName>
</protein>
<dbReference type="Proteomes" id="UP001595955">
    <property type="component" value="Unassembled WGS sequence"/>
</dbReference>